<keyword evidence="3" id="KW-0540">Nuclease</keyword>
<proteinExistence type="predicted"/>
<dbReference type="EMBL" id="BK059091">
    <property type="protein sequence ID" value="DAE28675.1"/>
    <property type="molecule type" value="Genomic_DNA"/>
</dbReference>
<keyword evidence="1" id="KW-0238">DNA-binding</keyword>
<keyword evidence="3" id="KW-0255">Endonuclease</keyword>
<evidence type="ECO:0000313" key="3">
    <source>
        <dbReference type="EMBL" id="DAE28675.1"/>
    </source>
</evidence>
<feature type="domain" description="Cas12f1-like TNB" evidence="2">
    <location>
        <begin position="2"/>
        <end position="22"/>
    </location>
</feature>
<accession>A0A8S5RC07</accession>
<reference evidence="3" key="1">
    <citation type="journal article" date="2021" name="Proc. Natl. Acad. Sci. U.S.A.">
        <title>A Catalog of Tens of Thousands of Viruses from Human Metagenomes Reveals Hidden Associations with Chronic Diseases.</title>
        <authorList>
            <person name="Tisza M.J."/>
            <person name="Buck C.B."/>
        </authorList>
    </citation>
    <scope>NUCLEOTIDE SEQUENCE</scope>
    <source>
        <strain evidence="3">CtmTa7</strain>
    </source>
</reference>
<dbReference type="GO" id="GO:0004519">
    <property type="term" value="F:endonuclease activity"/>
    <property type="evidence" value="ECO:0007669"/>
    <property type="project" value="UniProtKB-KW"/>
</dbReference>
<dbReference type="Pfam" id="PF07282">
    <property type="entry name" value="Cas12f1-like_TNB"/>
    <property type="match status" value="1"/>
</dbReference>
<sequence length="31" mass="3411">MEWSCPVCGAKHDRDINAAKNILAEGLRQIA</sequence>
<protein>
    <submittedName>
        <fullName evidence="3">Endonuclease</fullName>
    </submittedName>
</protein>
<organism evidence="3">
    <name type="scientific">virus sp. ctmTa7</name>
    <dbReference type="NCBI Taxonomy" id="2828255"/>
    <lineage>
        <taxon>Viruses</taxon>
    </lineage>
</organism>
<dbReference type="GO" id="GO:0003677">
    <property type="term" value="F:DNA binding"/>
    <property type="evidence" value="ECO:0007669"/>
    <property type="project" value="UniProtKB-KW"/>
</dbReference>
<name>A0A8S5RC07_9VIRU</name>
<evidence type="ECO:0000256" key="1">
    <source>
        <dbReference type="ARBA" id="ARBA00023125"/>
    </source>
</evidence>
<evidence type="ECO:0000259" key="2">
    <source>
        <dbReference type="Pfam" id="PF07282"/>
    </source>
</evidence>
<dbReference type="InterPro" id="IPR010095">
    <property type="entry name" value="Cas12f1-like_TNB"/>
</dbReference>
<keyword evidence="3" id="KW-0378">Hydrolase</keyword>